<proteinExistence type="predicted"/>
<dbReference type="Proteomes" id="UP000816034">
    <property type="component" value="Unassembled WGS sequence"/>
</dbReference>
<dbReference type="GeneID" id="68100183"/>
<organism evidence="2 3">
    <name type="scientific">Naegleria lovaniensis</name>
    <name type="common">Amoeba</name>
    <dbReference type="NCBI Taxonomy" id="51637"/>
    <lineage>
        <taxon>Eukaryota</taxon>
        <taxon>Discoba</taxon>
        <taxon>Heterolobosea</taxon>
        <taxon>Tetramitia</taxon>
        <taxon>Eutetramitia</taxon>
        <taxon>Vahlkampfiidae</taxon>
        <taxon>Naegleria</taxon>
    </lineage>
</organism>
<accession>A0AA88KIC5</accession>
<dbReference type="AlphaFoldDB" id="A0AA88KIC5"/>
<sequence length="314" mass="36379">MFKTKQQQQTQKRVSSSSSLQGVNSEASKIMNIISSKSSPLTSTFSFQTHHVQYCYPLSINKKNQYTPTVKITKLHEKKPSLICTQDEVKQIPNNEQILNVLNDIFNEKLNTKYNGNVYEYKKNEKERHSIKVESSMEGIDLQLFDDVPMESVNEQDEELKKKALQDLMDEGVDTIMDQYKLPKISMFGEDYSSSDEESKTSKKFKKKRTKEFAFLEDSDEEIEENLSKEIAVAGEEESEDETNVADEEFLKSKAQETQGYIKYSKLKKEKATTVHPGSKKRKANAEWDKIKNMMKEKEEKKNEEQNKSNINED</sequence>
<keyword evidence="3" id="KW-1185">Reference proteome</keyword>
<protein>
    <submittedName>
        <fullName evidence="2">Uncharacterized protein</fullName>
    </submittedName>
</protein>
<feature type="compositionally biased region" description="Basic and acidic residues" evidence="1">
    <location>
        <begin position="284"/>
        <end position="307"/>
    </location>
</feature>
<feature type="region of interest" description="Disordered" evidence="1">
    <location>
        <begin position="1"/>
        <end position="21"/>
    </location>
</feature>
<dbReference type="EMBL" id="PYSW02000030">
    <property type="protein sequence ID" value="KAG2379091.1"/>
    <property type="molecule type" value="Genomic_DNA"/>
</dbReference>
<reference evidence="2 3" key="1">
    <citation type="journal article" date="2018" name="BMC Genomics">
        <title>The genome of Naegleria lovaniensis, the basis for a comparative approach to unravel pathogenicity factors of the human pathogenic amoeba N. fowleri.</title>
        <authorList>
            <person name="Liechti N."/>
            <person name="Schurch N."/>
            <person name="Bruggmann R."/>
            <person name="Wittwer M."/>
        </authorList>
    </citation>
    <scope>NUCLEOTIDE SEQUENCE [LARGE SCALE GENOMIC DNA]</scope>
    <source>
        <strain evidence="2 3">ATCC 30569</strain>
    </source>
</reference>
<evidence type="ECO:0000313" key="3">
    <source>
        <dbReference type="Proteomes" id="UP000816034"/>
    </source>
</evidence>
<evidence type="ECO:0000313" key="2">
    <source>
        <dbReference type="EMBL" id="KAG2379091.1"/>
    </source>
</evidence>
<gene>
    <name evidence="2" type="ORF">C9374_007729</name>
</gene>
<name>A0AA88KIC5_NAELO</name>
<feature type="region of interest" description="Disordered" evidence="1">
    <location>
        <begin position="272"/>
        <end position="314"/>
    </location>
</feature>
<dbReference type="RefSeq" id="XP_044546353.1">
    <property type="nucleotide sequence ID" value="XM_044697726.1"/>
</dbReference>
<comment type="caution">
    <text evidence="2">The sequence shown here is derived from an EMBL/GenBank/DDBJ whole genome shotgun (WGS) entry which is preliminary data.</text>
</comment>
<evidence type="ECO:0000256" key="1">
    <source>
        <dbReference type="SAM" id="MobiDB-lite"/>
    </source>
</evidence>